<name>A0AAD7QJR9_QUISA</name>
<keyword evidence="2" id="KW-1185">Reference proteome</keyword>
<reference evidence="1 2" key="1">
    <citation type="journal article" date="2023" name="Science">
        <title>Elucidation of the pathway for biosynthesis of saponin adjuvants from the soapbark tree.</title>
        <authorList>
            <person name="Reed J."/>
            <person name="Orme A."/>
            <person name="El-Demerdash A."/>
            <person name="Owen C."/>
            <person name="Martin L.B.B."/>
            <person name="Misra R.C."/>
            <person name="Kikuchi S."/>
            <person name="Rejzek M."/>
            <person name="Martin A.C."/>
            <person name="Harkess A."/>
            <person name="Leebens-Mack J."/>
            <person name="Louveau T."/>
            <person name="Stephenson M.J."/>
            <person name="Osbourn A."/>
        </authorList>
    </citation>
    <scope>NUCLEOTIDE SEQUENCE [LARGE SCALE GENOMIC DNA]</scope>
    <source>
        <strain evidence="1">S10</strain>
    </source>
</reference>
<organism evidence="1 2">
    <name type="scientific">Quillaja saponaria</name>
    <name type="common">Soap bark tree</name>
    <dbReference type="NCBI Taxonomy" id="32244"/>
    <lineage>
        <taxon>Eukaryota</taxon>
        <taxon>Viridiplantae</taxon>
        <taxon>Streptophyta</taxon>
        <taxon>Embryophyta</taxon>
        <taxon>Tracheophyta</taxon>
        <taxon>Spermatophyta</taxon>
        <taxon>Magnoliopsida</taxon>
        <taxon>eudicotyledons</taxon>
        <taxon>Gunneridae</taxon>
        <taxon>Pentapetalae</taxon>
        <taxon>rosids</taxon>
        <taxon>fabids</taxon>
        <taxon>Fabales</taxon>
        <taxon>Quillajaceae</taxon>
        <taxon>Quillaja</taxon>
    </lineage>
</organism>
<evidence type="ECO:0000313" key="1">
    <source>
        <dbReference type="EMBL" id="KAJ7982565.1"/>
    </source>
</evidence>
<dbReference type="Proteomes" id="UP001163823">
    <property type="component" value="Chromosome 1"/>
</dbReference>
<protein>
    <submittedName>
        <fullName evidence="1">Ribonuclease H protein</fullName>
    </submittedName>
</protein>
<dbReference type="EMBL" id="JARAOO010000001">
    <property type="protein sequence ID" value="KAJ7982565.1"/>
    <property type="molecule type" value="Genomic_DNA"/>
</dbReference>
<gene>
    <name evidence="1" type="ORF">O6P43_001675</name>
</gene>
<proteinExistence type="predicted"/>
<accession>A0AAD7QJR9</accession>
<sequence>MVVHGGLLTNVIWANRIPGTDSRCASCSLVPETTCHVLRDCFRARRVWGAAMDSRRSQDSFMAEVKEWFLNNLKHDSSNDSWPIIFGITCWLIWKWRNSSIFDEDFTWPHNPKPNVLSLWREIDSVERTCSLLSPSKQNSSVWVSWRPPPRIIRNSLEG</sequence>
<comment type="caution">
    <text evidence="1">The sequence shown here is derived from an EMBL/GenBank/DDBJ whole genome shotgun (WGS) entry which is preliminary data.</text>
</comment>
<dbReference type="AlphaFoldDB" id="A0AAD7QJR9"/>
<evidence type="ECO:0000313" key="2">
    <source>
        <dbReference type="Proteomes" id="UP001163823"/>
    </source>
</evidence>
<dbReference type="KEGG" id="qsa:O6P43_001675"/>